<name>A0A6P1E3C3_9GAMM</name>
<evidence type="ECO:0000313" key="1">
    <source>
        <dbReference type="EMBL" id="NEX23673.1"/>
    </source>
</evidence>
<comment type="caution">
    <text evidence="1">The sequence shown here is derived from an EMBL/GenBank/DDBJ whole genome shotgun (WGS) entry which is preliminary data.</text>
</comment>
<keyword evidence="2" id="KW-1185">Reference proteome</keyword>
<organism evidence="1 2">
    <name type="scientific">Thiorhodococcus mannitoliphagus</name>
    <dbReference type="NCBI Taxonomy" id="329406"/>
    <lineage>
        <taxon>Bacteria</taxon>
        <taxon>Pseudomonadati</taxon>
        <taxon>Pseudomonadota</taxon>
        <taxon>Gammaproteobacteria</taxon>
        <taxon>Chromatiales</taxon>
        <taxon>Chromatiaceae</taxon>
        <taxon>Thiorhodococcus</taxon>
    </lineage>
</organism>
<dbReference type="AlphaFoldDB" id="A0A6P1E3C3"/>
<protein>
    <submittedName>
        <fullName evidence="1">Uncharacterized protein</fullName>
    </submittedName>
</protein>
<accession>A0A6P1E3C3</accession>
<dbReference type="Proteomes" id="UP000471640">
    <property type="component" value="Unassembled WGS sequence"/>
</dbReference>
<reference evidence="1 2" key="2">
    <citation type="submission" date="2020-02" db="EMBL/GenBank/DDBJ databases">
        <title>Genome sequences of Thiorhodococcus mannitoliphagus and Thiorhodococcus minor, purple sulfur photosynthetic bacteria in the gammaproteobacterial family, Chromatiaceae.</title>
        <authorList>
            <person name="Aviles F.A."/>
            <person name="Meyer T.E."/>
            <person name="Kyndt J.A."/>
        </authorList>
    </citation>
    <scope>NUCLEOTIDE SEQUENCE [LARGE SCALE GENOMIC DNA]</scope>
    <source>
        <strain evidence="1 2">DSM 18266</strain>
    </source>
</reference>
<evidence type="ECO:0000313" key="2">
    <source>
        <dbReference type="Proteomes" id="UP000471640"/>
    </source>
</evidence>
<gene>
    <name evidence="1" type="ORF">G3480_25940</name>
</gene>
<dbReference type="EMBL" id="JAAIJR010000270">
    <property type="protein sequence ID" value="NEX23673.1"/>
    <property type="molecule type" value="Genomic_DNA"/>
</dbReference>
<sequence length="97" mass="10388">MRSDGCKDGDGARKEGVDTGIEVVKLTQLNARTTGPLKESRDSARLIASRFLGVPGLSEGDKEGGQVVIKIGLTETPRGKVLLGHRVSPLIWRCCQT</sequence>
<reference evidence="2" key="1">
    <citation type="journal article" date="2020" name="Microbiol. Resour. Announc.">
        <title>Draft Genome Sequences of Thiorhodococcus mannitoliphagus and Thiorhodococcus minor, Purple Sulfur Photosynthetic Bacteria in the Gammaproteobacterial Family Chromatiaceae.</title>
        <authorList>
            <person name="Aviles F.A."/>
            <person name="Meyer T.E."/>
            <person name="Kyndt J.A."/>
        </authorList>
    </citation>
    <scope>NUCLEOTIDE SEQUENCE [LARGE SCALE GENOMIC DNA]</scope>
    <source>
        <strain evidence="2">DSM 18266</strain>
    </source>
</reference>
<proteinExistence type="predicted"/>
<dbReference type="RefSeq" id="WP_164657094.1">
    <property type="nucleotide sequence ID" value="NZ_JAAIJR010000270.1"/>
</dbReference>